<feature type="signal peptide" evidence="1">
    <location>
        <begin position="1"/>
        <end position="26"/>
    </location>
</feature>
<keyword evidence="1" id="KW-0732">Signal</keyword>
<evidence type="ECO:0008006" key="4">
    <source>
        <dbReference type="Google" id="ProtNLM"/>
    </source>
</evidence>
<evidence type="ECO:0000313" key="3">
    <source>
        <dbReference type="Proteomes" id="UP000235464"/>
    </source>
</evidence>
<dbReference type="AlphaFoldDB" id="A0A2N9B745"/>
<dbReference type="RefSeq" id="WP_010040404.1">
    <property type="nucleotide sequence ID" value="NZ_LT962942.1"/>
</dbReference>
<proteinExistence type="predicted"/>
<evidence type="ECO:0000256" key="1">
    <source>
        <dbReference type="SAM" id="SignalP"/>
    </source>
</evidence>
<dbReference type="EMBL" id="LT963352">
    <property type="protein sequence ID" value="SOR79154.1"/>
    <property type="molecule type" value="Genomic_DNA"/>
</dbReference>
<accession>A0A2N9B745</accession>
<sequence length="185" mass="19369">MRTLLRAVAPAAALLSALVAAPQAVAEDHASTGTGMVVPGTGVQFSEAGARNPQTRAAAAEDLAAVRATASLCGSGYELERAERLPDERRFGTLFTYTKHTTGRHGACAVFDNNLGTAKKMKLKLCPNKTDVPCKVDEGTFSQYAGPVKYETTGSDSVDCASVTAIMWSNGVAIIDREKTVAACD</sequence>
<dbReference type="OrthoDB" id="4217055at2"/>
<reference evidence="3" key="1">
    <citation type="submission" date="2017-11" db="EMBL/GenBank/DDBJ databases">
        <authorList>
            <person name="Wibberg D."/>
        </authorList>
    </citation>
    <scope>NUCLEOTIDE SEQUENCE [LARGE SCALE GENOMIC DNA]</scope>
</reference>
<keyword evidence="3" id="KW-1185">Reference proteome</keyword>
<feature type="chain" id="PRO_5014905933" description="Secreted protein" evidence="1">
    <location>
        <begin position="27"/>
        <end position="185"/>
    </location>
</feature>
<evidence type="ECO:0000313" key="2">
    <source>
        <dbReference type="EMBL" id="SOR79154.1"/>
    </source>
</evidence>
<protein>
    <recommendedName>
        <fullName evidence="4">Secreted protein</fullName>
    </recommendedName>
</protein>
<dbReference type="Proteomes" id="UP000235464">
    <property type="component" value="Chromosome I"/>
</dbReference>
<organism evidence="2 3">
    <name type="scientific">Streptomyces chartreusis NRRL 3882</name>
    <dbReference type="NCBI Taxonomy" id="1079985"/>
    <lineage>
        <taxon>Bacteria</taxon>
        <taxon>Bacillati</taxon>
        <taxon>Actinomycetota</taxon>
        <taxon>Actinomycetes</taxon>
        <taxon>Kitasatosporales</taxon>
        <taxon>Streptomycetaceae</taxon>
        <taxon>Streptomyces</taxon>
    </lineage>
</organism>
<gene>
    <name evidence="2" type="ORF">SCNRRL3882_2617</name>
</gene>
<name>A0A2N9B745_STRCX</name>